<dbReference type="Proteomes" id="UP001549164">
    <property type="component" value="Unassembled WGS sequence"/>
</dbReference>
<dbReference type="EC" id="1.4.99.-" evidence="3"/>
<name>A0ABV2ICZ1_9HYPH</name>
<reference evidence="3 4" key="1">
    <citation type="submission" date="2024-06" db="EMBL/GenBank/DDBJ databases">
        <title>Genomic Encyclopedia of Type Strains, Phase IV (KMG-IV): sequencing the most valuable type-strain genomes for metagenomic binning, comparative biology and taxonomic classification.</title>
        <authorList>
            <person name="Goeker M."/>
        </authorList>
    </citation>
    <scope>NUCLEOTIDE SEQUENCE [LARGE SCALE GENOMIC DNA]</scope>
    <source>
        <strain evidence="3 4">DSM 28102</strain>
    </source>
</reference>
<dbReference type="Gene3D" id="3.50.50.60">
    <property type="entry name" value="FAD/NAD(P)-binding domain"/>
    <property type="match status" value="2"/>
</dbReference>
<proteinExistence type="predicted"/>
<sequence>MREILVLGAGMVGISSALALQERGHSVTVVDRRGPGLETSYGNAGIIQSEAAEPYAIPYAAATLFRYAIGRTNDIIYNIPGLLRSTPALWPYFLASAPGRHARISQTYAKLTARSTHDHAPLIAAAGADDLVRRSGFYQFYRTPETFDAAAADADRLKKIYGVASTLLDTKALKTEEPALKTDIAGAVFWTSPWTVSDPGALTQAYAALFEARGGRIVKADVTTPMRENGSWRIENAGEYLTAEHLVVALGPWSPEYLKPLGYRIPMVRKRGYHGHFEMTEPLNRPLMDAANGVVLSNMRQGLRITTGAELTGPVAPANLVQLERGVAGARELVDIGAPIENSTWFGHRPCLPDMLPLVGSAPQHEGLWFNFGHGHQGFTLGPTTGSILADMIDGREDNNFALLKPENRRLRCRG</sequence>
<dbReference type="GO" id="GO:0016491">
    <property type="term" value="F:oxidoreductase activity"/>
    <property type="evidence" value="ECO:0007669"/>
    <property type="project" value="UniProtKB-KW"/>
</dbReference>
<dbReference type="Pfam" id="PF01266">
    <property type="entry name" value="DAO"/>
    <property type="match status" value="1"/>
</dbReference>
<feature type="domain" description="FAD dependent oxidoreductase" evidence="2">
    <location>
        <begin position="4"/>
        <end position="392"/>
    </location>
</feature>
<comment type="caution">
    <text evidence="3">The sequence shown here is derived from an EMBL/GenBank/DDBJ whole genome shotgun (WGS) entry which is preliminary data.</text>
</comment>
<dbReference type="RefSeq" id="WP_354434663.1">
    <property type="nucleotide sequence ID" value="NZ_JBEPLY010000009.1"/>
</dbReference>
<organism evidence="3 4">
    <name type="scientific">Martelella mangrovi</name>
    <dbReference type="NCBI Taxonomy" id="1397477"/>
    <lineage>
        <taxon>Bacteria</taxon>
        <taxon>Pseudomonadati</taxon>
        <taxon>Pseudomonadota</taxon>
        <taxon>Alphaproteobacteria</taxon>
        <taxon>Hyphomicrobiales</taxon>
        <taxon>Aurantimonadaceae</taxon>
        <taxon>Martelella</taxon>
    </lineage>
</organism>
<gene>
    <name evidence="3" type="ORF">ABID12_002735</name>
</gene>
<protein>
    <submittedName>
        <fullName evidence="3">D-amino-acid dehydrogenase</fullName>
        <ecNumber evidence="3">1.4.99.-</ecNumber>
    </submittedName>
</protein>
<evidence type="ECO:0000256" key="1">
    <source>
        <dbReference type="ARBA" id="ARBA00023002"/>
    </source>
</evidence>
<accession>A0ABV2ICZ1</accession>
<keyword evidence="1 3" id="KW-0560">Oxidoreductase</keyword>
<evidence type="ECO:0000259" key="2">
    <source>
        <dbReference type="Pfam" id="PF01266"/>
    </source>
</evidence>
<dbReference type="InterPro" id="IPR006076">
    <property type="entry name" value="FAD-dep_OxRdtase"/>
</dbReference>
<evidence type="ECO:0000313" key="4">
    <source>
        <dbReference type="Proteomes" id="UP001549164"/>
    </source>
</evidence>
<dbReference type="SUPFAM" id="SSF51905">
    <property type="entry name" value="FAD/NAD(P)-binding domain"/>
    <property type="match status" value="1"/>
</dbReference>
<dbReference type="PANTHER" id="PTHR13847">
    <property type="entry name" value="SARCOSINE DEHYDROGENASE-RELATED"/>
    <property type="match status" value="1"/>
</dbReference>
<dbReference type="EMBL" id="JBEPLY010000009">
    <property type="protein sequence ID" value="MET3600784.1"/>
    <property type="molecule type" value="Genomic_DNA"/>
</dbReference>
<dbReference type="PANTHER" id="PTHR13847:SF289">
    <property type="entry name" value="GLYCINE OXIDASE"/>
    <property type="match status" value="1"/>
</dbReference>
<dbReference type="InterPro" id="IPR036188">
    <property type="entry name" value="FAD/NAD-bd_sf"/>
</dbReference>
<dbReference type="Gene3D" id="3.30.9.10">
    <property type="entry name" value="D-Amino Acid Oxidase, subunit A, domain 2"/>
    <property type="match status" value="1"/>
</dbReference>
<keyword evidence="4" id="KW-1185">Reference proteome</keyword>
<evidence type="ECO:0000313" key="3">
    <source>
        <dbReference type="EMBL" id="MET3600784.1"/>
    </source>
</evidence>